<evidence type="ECO:0000256" key="2">
    <source>
        <dbReference type="RuleBase" id="RU000411"/>
    </source>
</evidence>
<proteinExistence type="inferred from homology"/>
<dbReference type="GO" id="GO:0005615">
    <property type="term" value="C:extracellular space"/>
    <property type="evidence" value="ECO:0007669"/>
    <property type="project" value="InterPro"/>
</dbReference>
<dbReference type="Pfam" id="PF00079">
    <property type="entry name" value="Serpin"/>
    <property type="match status" value="1"/>
</dbReference>
<dbReference type="GO" id="GO:0004867">
    <property type="term" value="F:serine-type endopeptidase inhibitor activity"/>
    <property type="evidence" value="ECO:0007669"/>
    <property type="project" value="InterPro"/>
</dbReference>
<dbReference type="InterPro" id="IPR042185">
    <property type="entry name" value="Serpin_sf_2"/>
</dbReference>
<dbReference type="InterPro" id="IPR036186">
    <property type="entry name" value="Serpin_sf"/>
</dbReference>
<evidence type="ECO:0000313" key="5">
    <source>
        <dbReference type="Proteomes" id="UP000054047"/>
    </source>
</evidence>
<dbReference type="InterPro" id="IPR000215">
    <property type="entry name" value="Serpin_fam"/>
</dbReference>
<dbReference type="SMART" id="SM00093">
    <property type="entry name" value="SERPIN"/>
    <property type="match status" value="1"/>
</dbReference>
<feature type="non-terminal residue" evidence="4">
    <location>
        <position position="237"/>
    </location>
</feature>
<sequence>MALNTTANSMFLTAETDFGLNMLRQGPASESLVVSPLSVIFALTMIRAGAKGTTKSQIDKQIAKGASDDSIVDYYSGLSQQVLKASNGVQSRIANGFFLNNNYQIEKDYENTIVKKFSAKVEPYDFSKKDETAKTINDFVSTTTEGKIHDMLKPDALNGAFSVIVNAIYFTAKWQYEFFKSSNTKQKFFSAEGKGKEIDFMNARMDHRLYAEDDDTQVLSLTYKDTSYAFNIFLPKK</sequence>
<keyword evidence="5" id="KW-1185">Reference proteome</keyword>
<dbReference type="InterPro" id="IPR023796">
    <property type="entry name" value="Serpin_dom"/>
</dbReference>
<dbReference type="SUPFAM" id="SSF56574">
    <property type="entry name" value="Serpins"/>
    <property type="match status" value="1"/>
</dbReference>
<dbReference type="Proteomes" id="UP000054047">
    <property type="component" value="Unassembled WGS sequence"/>
</dbReference>
<reference evidence="4 5" key="1">
    <citation type="submission" date="2013-12" db="EMBL/GenBank/DDBJ databases">
        <title>Draft genome of the parsitic nematode Ancylostoma duodenale.</title>
        <authorList>
            <person name="Mitreva M."/>
        </authorList>
    </citation>
    <scope>NUCLEOTIDE SEQUENCE [LARGE SCALE GENOMIC DNA]</scope>
    <source>
        <strain evidence="4 5">Zhejiang</strain>
    </source>
</reference>
<dbReference type="OrthoDB" id="9518664at2759"/>
<evidence type="ECO:0000256" key="1">
    <source>
        <dbReference type="ARBA" id="ARBA00009500"/>
    </source>
</evidence>
<dbReference type="AlphaFoldDB" id="A0A0C2GJ20"/>
<comment type="similarity">
    <text evidence="1 2">Belongs to the serpin family.</text>
</comment>
<gene>
    <name evidence="4" type="ORF">ANCDUO_12728</name>
</gene>
<evidence type="ECO:0000259" key="3">
    <source>
        <dbReference type="SMART" id="SM00093"/>
    </source>
</evidence>
<protein>
    <submittedName>
        <fullName evidence="4">Serine proteinase inhibitor</fullName>
    </submittedName>
</protein>
<feature type="domain" description="Serpin" evidence="3">
    <location>
        <begin position="20"/>
        <end position="235"/>
    </location>
</feature>
<evidence type="ECO:0000313" key="4">
    <source>
        <dbReference type="EMBL" id="KIH57086.1"/>
    </source>
</evidence>
<name>A0A0C2GJ20_9BILA</name>
<dbReference type="Gene3D" id="2.30.39.10">
    <property type="entry name" value="Alpha-1-antitrypsin, domain 1"/>
    <property type="match status" value="1"/>
</dbReference>
<dbReference type="Gene3D" id="3.30.497.10">
    <property type="entry name" value="Antithrombin, subunit I, domain 2"/>
    <property type="match status" value="1"/>
</dbReference>
<accession>A0A0C2GJ20</accession>
<dbReference type="PANTHER" id="PTHR11461">
    <property type="entry name" value="SERINE PROTEASE INHIBITOR, SERPIN"/>
    <property type="match status" value="1"/>
</dbReference>
<dbReference type="PANTHER" id="PTHR11461:SF211">
    <property type="entry name" value="GH10112P-RELATED"/>
    <property type="match status" value="1"/>
</dbReference>
<dbReference type="InterPro" id="IPR042178">
    <property type="entry name" value="Serpin_sf_1"/>
</dbReference>
<dbReference type="EMBL" id="KN734844">
    <property type="protein sequence ID" value="KIH57086.1"/>
    <property type="molecule type" value="Genomic_DNA"/>
</dbReference>
<organism evidence="4 5">
    <name type="scientific">Ancylostoma duodenale</name>
    <dbReference type="NCBI Taxonomy" id="51022"/>
    <lineage>
        <taxon>Eukaryota</taxon>
        <taxon>Metazoa</taxon>
        <taxon>Ecdysozoa</taxon>
        <taxon>Nematoda</taxon>
        <taxon>Chromadorea</taxon>
        <taxon>Rhabditida</taxon>
        <taxon>Rhabditina</taxon>
        <taxon>Rhabditomorpha</taxon>
        <taxon>Strongyloidea</taxon>
        <taxon>Ancylostomatidae</taxon>
        <taxon>Ancylostomatinae</taxon>
        <taxon>Ancylostoma</taxon>
    </lineage>
</organism>